<keyword evidence="1" id="KW-0175">Coiled coil</keyword>
<dbReference type="EMBL" id="HBER01033550">
    <property type="protein sequence ID" value="CAD8541584.1"/>
    <property type="molecule type" value="Transcribed_RNA"/>
</dbReference>
<proteinExistence type="predicted"/>
<gene>
    <name evidence="2" type="ORF">CLEP1334_LOCUS16870</name>
</gene>
<dbReference type="AlphaFoldDB" id="A0A7S0J5I0"/>
<evidence type="ECO:0000313" key="2">
    <source>
        <dbReference type="EMBL" id="CAD8541584.1"/>
    </source>
</evidence>
<evidence type="ECO:0000256" key="1">
    <source>
        <dbReference type="SAM" id="Coils"/>
    </source>
</evidence>
<feature type="coiled-coil region" evidence="1">
    <location>
        <begin position="216"/>
        <end position="243"/>
    </location>
</feature>
<name>A0A7S0J5I0_9EUKA</name>
<protein>
    <submittedName>
        <fullName evidence="2">Uncharacterized protein</fullName>
    </submittedName>
</protein>
<reference evidence="2" key="1">
    <citation type="submission" date="2021-01" db="EMBL/GenBank/DDBJ databases">
        <authorList>
            <person name="Corre E."/>
            <person name="Pelletier E."/>
            <person name="Niang G."/>
            <person name="Scheremetjew M."/>
            <person name="Finn R."/>
            <person name="Kale V."/>
            <person name="Holt S."/>
            <person name="Cochrane G."/>
            <person name="Meng A."/>
            <person name="Brown T."/>
            <person name="Cohen L."/>
        </authorList>
    </citation>
    <scope>NUCLEOTIDE SEQUENCE</scope>
    <source>
        <strain evidence="2">RCC1130</strain>
    </source>
</reference>
<sequence>MTTTGKGYPIKQSAVQECLPATSVGLGALAMLSDATANQDRRFGLNIAKAEDERAALQTANTAVKASLAQTEMALVNEVNDEVLAGRVPNTSALPVKYVEAIKVSYSAVTDLLDRLQKGKSWEQQLNDCGLARAVHPIDGTEWVKEEYRVLYELKGRAIMGKSAAECCAIRISLENAVQRIQAGRRGALGRQWAARLRALKSRCDSQMCEALAAATEQARRNKEEGQRKILALEAELAQQEAASSSLVVCPGGGGRPLVWGAAYEP</sequence>
<dbReference type="PROSITE" id="PS50096">
    <property type="entry name" value="IQ"/>
    <property type="match status" value="1"/>
</dbReference>
<accession>A0A7S0J5I0</accession>
<organism evidence="2">
    <name type="scientific">Calcidiscus leptoporus</name>
    <dbReference type="NCBI Taxonomy" id="127549"/>
    <lineage>
        <taxon>Eukaryota</taxon>
        <taxon>Haptista</taxon>
        <taxon>Haptophyta</taxon>
        <taxon>Prymnesiophyceae</taxon>
        <taxon>Coccolithales</taxon>
        <taxon>Calcidiscaceae</taxon>
        <taxon>Calcidiscus</taxon>
    </lineage>
</organism>